<keyword evidence="5 12" id="KW-0479">Metal-binding</keyword>
<evidence type="ECO:0000256" key="11">
    <source>
        <dbReference type="ARBA" id="ARBA00033211"/>
    </source>
</evidence>
<evidence type="ECO:0000256" key="6">
    <source>
        <dbReference type="ARBA" id="ARBA00022982"/>
    </source>
</evidence>
<accession>A0AB40CNR4</accession>
<dbReference type="SUPFAM" id="SSF46626">
    <property type="entry name" value="Cytochrome c"/>
    <property type="match status" value="1"/>
</dbReference>
<evidence type="ECO:0000256" key="3">
    <source>
        <dbReference type="ARBA" id="ARBA00022448"/>
    </source>
</evidence>
<dbReference type="RefSeq" id="XP_039140713.1">
    <property type="nucleotide sequence ID" value="XM_039284779.1"/>
</dbReference>
<keyword evidence="8" id="KW-0793">Thylakoid</keyword>
<evidence type="ECO:0000256" key="2">
    <source>
        <dbReference type="ARBA" id="ARBA00009650"/>
    </source>
</evidence>
<evidence type="ECO:0000256" key="7">
    <source>
        <dbReference type="ARBA" id="ARBA00023004"/>
    </source>
</evidence>
<keyword evidence="6" id="KW-0249">Electron transport</keyword>
<proteinExistence type="inferred from homology"/>
<dbReference type="Proteomes" id="UP001515500">
    <property type="component" value="Chromosome 15"/>
</dbReference>
<evidence type="ECO:0000313" key="14">
    <source>
        <dbReference type="Proteomes" id="UP001515500"/>
    </source>
</evidence>
<dbReference type="Pfam" id="PF13442">
    <property type="entry name" value="Cytochrome_CBB3"/>
    <property type="match status" value="1"/>
</dbReference>
<dbReference type="PANTHER" id="PTHR34688:SF2">
    <property type="entry name" value="CYTOCHROME C6, CHLOROPLASTIC"/>
    <property type="match status" value="1"/>
</dbReference>
<organism evidence="14 15">
    <name type="scientific">Dioscorea cayennensis subsp. rotundata</name>
    <name type="common">White Guinea yam</name>
    <name type="synonym">Dioscorea rotundata</name>
    <dbReference type="NCBI Taxonomy" id="55577"/>
    <lineage>
        <taxon>Eukaryota</taxon>
        <taxon>Viridiplantae</taxon>
        <taxon>Streptophyta</taxon>
        <taxon>Embryophyta</taxon>
        <taxon>Tracheophyta</taxon>
        <taxon>Spermatophyta</taxon>
        <taxon>Magnoliopsida</taxon>
        <taxon>Liliopsida</taxon>
        <taxon>Dioscoreales</taxon>
        <taxon>Dioscoreaceae</taxon>
        <taxon>Dioscorea</taxon>
    </lineage>
</organism>
<dbReference type="InterPro" id="IPR023655">
    <property type="entry name" value="Cyt_C6"/>
</dbReference>
<gene>
    <name evidence="15" type="primary">LOC120277913</name>
</gene>
<dbReference type="GO" id="GO:0009055">
    <property type="term" value="F:electron transfer activity"/>
    <property type="evidence" value="ECO:0007669"/>
    <property type="project" value="InterPro"/>
</dbReference>
<evidence type="ECO:0000256" key="4">
    <source>
        <dbReference type="ARBA" id="ARBA00022617"/>
    </source>
</evidence>
<dbReference type="AlphaFoldDB" id="A0AB40CNR4"/>
<dbReference type="FunFam" id="1.10.760.10:FF:000021">
    <property type="entry name" value="Cytochrome c6, chloroplastic"/>
    <property type="match status" value="1"/>
</dbReference>
<evidence type="ECO:0000256" key="10">
    <source>
        <dbReference type="ARBA" id="ARBA00031247"/>
    </source>
</evidence>
<dbReference type="Gene3D" id="1.10.760.10">
    <property type="entry name" value="Cytochrome c-like domain"/>
    <property type="match status" value="1"/>
</dbReference>
<evidence type="ECO:0000256" key="5">
    <source>
        <dbReference type="ARBA" id="ARBA00022723"/>
    </source>
</evidence>
<evidence type="ECO:0000259" key="13">
    <source>
        <dbReference type="PROSITE" id="PS51007"/>
    </source>
</evidence>
<keyword evidence="7 12" id="KW-0408">Iron</keyword>
<feature type="domain" description="Cytochrome c" evidence="13">
    <location>
        <begin position="71"/>
        <end position="163"/>
    </location>
</feature>
<dbReference type="GO" id="GO:0005506">
    <property type="term" value="F:iron ion binding"/>
    <property type="evidence" value="ECO:0007669"/>
    <property type="project" value="InterPro"/>
</dbReference>
<evidence type="ECO:0000256" key="12">
    <source>
        <dbReference type="PROSITE-ProRule" id="PRU00433"/>
    </source>
</evidence>
<evidence type="ECO:0000313" key="15">
    <source>
        <dbReference type="RefSeq" id="XP_039140713.1"/>
    </source>
</evidence>
<dbReference type="PANTHER" id="PTHR34688">
    <property type="entry name" value="CYTOCHROME C6, CHLOROPLASTIC"/>
    <property type="match status" value="1"/>
</dbReference>
<dbReference type="InterPro" id="IPR009056">
    <property type="entry name" value="Cyt_c-like_dom"/>
</dbReference>
<evidence type="ECO:0000256" key="9">
    <source>
        <dbReference type="ARBA" id="ARBA00030448"/>
    </source>
</evidence>
<protein>
    <recommendedName>
        <fullName evidence="11">Cytochrome c-553</fullName>
    </recommendedName>
    <alternativeName>
        <fullName evidence="10">Cytochrome c553</fullName>
    </alternativeName>
    <alternativeName>
        <fullName evidence="9">Soluble cytochrome f</fullName>
    </alternativeName>
</protein>
<keyword evidence="14" id="KW-1185">Reference proteome</keyword>
<reference evidence="15" key="1">
    <citation type="submission" date="2025-08" db="UniProtKB">
        <authorList>
            <consortium name="RefSeq"/>
        </authorList>
    </citation>
    <scope>IDENTIFICATION</scope>
</reference>
<comment type="function">
    <text evidence="1">Functions as an electron carrier between membrane-bound cytochrome b6-f and photosystem I in oxygenic photosynthesis.</text>
</comment>
<dbReference type="PROSITE" id="PS51007">
    <property type="entry name" value="CYTC"/>
    <property type="match status" value="1"/>
</dbReference>
<dbReference type="GeneID" id="120277913"/>
<sequence length="175" mass="19438">MQTQCLASSLYGHATINVLLSSTKGGARKKEKKEEQQELKFRKKSIVEHLAPPFMAAVLTLSSPVIFDQPALASEGARLFQKACIGCHDTGGNILQPGATLFKEDLERNGVNTEEEIYNVTYYGKRRMPGYGEKCSPKGQCTFGPRLQDDEIKMLAEFVKSQAESGWPKVESYED</sequence>
<keyword evidence="3" id="KW-0813">Transport</keyword>
<keyword evidence="4 12" id="KW-0349">Heme</keyword>
<evidence type="ECO:0000256" key="1">
    <source>
        <dbReference type="ARBA" id="ARBA00002347"/>
    </source>
</evidence>
<name>A0AB40CNR4_DIOCR</name>
<comment type="similarity">
    <text evidence="2">Belongs to the cytochrome c family. PetJ subfamily.</text>
</comment>
<dbReference type="GO" id="GO:0020037">
    <property type="term" value="F:heme binding"/>
    <property type="evidence" value="ECO:0007669"/>
    <property type="project" value="InterPro"/>
</dbReference>
<dbReference type="InterPro" id="IPR036909">
    <property type="entry name" value="Cyt_c-like_dom_sf"/>
</dbReference>
<evidence type="ECO:0000256" key="8">
    <source>
        <dbReference type="ARBA" id="ARBA00023078"/>
    </source>
</evidence>